<dbReference type="EMBL" id="BSNN01000002">
    <property type="protein sequence ID" value="GLQ34232.1"/>
    <property type="molecule type" value="Genomic_DNA"/>
</dbReference>
<dbReference type="InterPro" id="IPR050306">
    <property type="entry name" value="PfkB_Carbo_kinase"/>
</dbReference>
<evidence type="ECO:0000256" key="1">
    <source>
        <dbReference type="ARBA" id="ARBA00010688"/>
    </source>
</evidence>
<keyword evidence="4 7" id="KW-0418">Kinase</keyword>
<sequence>MILCCGEALIDMVPKTLDDTPVFAPLSGGAVFNTAISLGRLQAPVALFSGISNDLFGNQLVSELKNSAVDTRYLARSNQPTTLAFVRLVDGHAQYTFYDENSAGRMVNADQIPKIDTSIDALYFGGISLCIEPAAETYAQALKTLGSDRLVMVDPNIRQSFIKDAAKYRARLMDIIQRADVVKVSDEDLDYIIEGPQSIAEKFATLKSMGPSIAILTKGSQGADALFGSNQQVSVPAVKSTVADTVGAGDSFNAGFLKGLIEGDCLSKSEVQSIQGPQVIAALKWATKVASITVSRSGANAPWLSELD</sequence>
<evidence type="ECO:0000313" key="8">
    <source>
        <dbReference type="Proteomes" id="UP001156694"/>
    </source>
</evidence>
<dbReference type="CDD" id="cd01167">
    <property type="entry name" value="bac_FRK"/>
    <property type="match status" value="1"/>
</dbReference>
<feature type="domain" description="Carbohydrate kinase PfkB" evidence="6">
    <location>
        <begin position="2"/>
        <end position="302"/>
    </location>
</feature>
<evidence type="ECO:0000313" key="7">
    <source>
        <dbReference type="EMBL" id="GLQ34232.1"/>
    </source>
</evidence>
<dbReference type="InterPro" id="IPR002173">
    <property type="entry name" value="Carboh/pur_kinase_PfkB_CS"/>
</dbReference>
<comment type="caution">
    <text evidence="7">The sequence shown here is derived from an EMBL/GenBank/DDBJ whole genome shotgun (WGS) entry which is preliminary data.</text>
</comment>
<gene>
    <name evidence="7" type="ORF">GCM10007939_05150</name>
</gene>
<dbReference type="PANTHER" id="PTHR43085:SF1">
    <property type="entry name" value="PSEUDOURIDINE KINASE-RELATED"/>
    <property type="match status" value="1"/>
</dbReference>
<evidence type="ECO:0000256" key="3">
    <source>
        <dbReference type="ARBA" id="ARBA00022741"/>
    </source>
</evidence>
<dbReference type="RefSeq" id="WP_284375924.1">
    <property type="nucleotide sequence ID" value="NZ_BSNN01000002.1"/>
</dbReference>
<evidence type="ECO:0000256" key="5">
    <source>
        <dbReference type="ARBA" id="ARBA00022840"/>
    </source>
</evidence>
<dbReference type="GO" id="GO:0016301">
    <property type="term" value="F:kinase activity"/>
    <property type="evidence" value="ECO:0007669"/>
    <property type="project" value="UniProtKB-KW"/>
</dbReference>
<dbReference type="PROSITE" id="PS00584">
    <property type="entry name" value="PFKB_KINASES_2"/>
    <property type="match status" value="1"/>
</dbReference>
<accession>A0ABQ5VSV9</accession>
<protein>
    <submittedName>
        <fullName evidence="7">Carbohydrate kinase</fullName>
    </submittedName>
</protein>
<evidence type="ECO:0000256" key="2">
    <source>
        <dbReference type="ARBA" id="ARBA00022679"/>
    </source>
</evidence>
<keyword evidence="8" id="KW-1185">Reference proteome</keyword>
<dbReference type="PANTHER" id="PTHR43085">
    <property type="entry name" value="HEXOKINASE FAMILY MEMBER"/>
    <property type="match status" value="1"/>
</dbReference>
<comment type="similarity">
    <text evidence="1">Belongs to the carbohydrate kinase PfkB family.</text>
</comment>
<dbReference type="SUPFAM" id="SSF53613">
    <property type="entry name" value="Ribokinase-like"/>
    <property type="match status" value="1"/>
</dbReference>
<name>A0ABQ5VSV9_9RHOB</name>
<keyword evidence="2" id="KW-0808">Transferase</keyword>
<organism evidence="7 8">
    <name type="scientific">Amylibacter marinus</name>
    <dbReference type="NCBI Taxonomy" id="1475483"/>
    <lineage>
        <taxon>Bacteria</taxon>
        <taxon>Pseudomonadati</taxon>
        <taxon>Pseudomonadota</taxon>
        <taxon>Alphaproteobacteria</taxon>
        <taxon>Rhodobacterales</taxon>
        <taxon>Paracoccaceae</taxon>
        <taxon>Amylibacter</taxon>
    </lineage>
</organism>
<reference evidence="8" key="1">
    <citation type="journal article" date="2019" name="Int. J. Syst. Evol. Microbiol.">
        <title>The Global Catalogue of Microorganisms (GCM) 10K type strain sequencing project: providing services to taxonomists for standard genome sequencing and annotation.</title>
        <authorList>
            <consortium name="The Broad Institute Genomics Platform"/>
            <consortium name="The Broad Institute Genome Sequencing Center for Infectious Disease"/>
            <person name="Wu L."/>
            <person name="Ma J."/>
        </authorList>
    </citation>
    <scope>NUCLEOTIDE SEQUENCE [LARGE SCALE GENOMIC DNA]</scope>
    <source>
        <strain evidence="8">NBRC 110140</strain>
    </source>
</reference>
<keyword evidence="5" id="KW-0067">ATP-binding</keyword>
<evidence type="ECO:0000256" key="4">
    <source>
        <dbReference type="ARBA" id="ARBA00022777"/>
    </source>
</evidence>
<dbReference type="Gene3D" id="3.40.1190.20">
    <property type="match status" value="1"/>
</dbReference>
<dbReference type="InterPro" id="IPR029056">
    <property type="entry name" value="Ribokinase-like"/>
</dbReference>
<dbReference type="Pfam" id="PF00294">
    <property type="entry name" value="PfkB"/>
    <property type="match status" value="1"/>
</dbReference>
<proteinExistence type="inferred from homology"/>
<evidence type="ECO:0000259" key="6">
    <source>
        <dbReference type="Pfam" id="PF00294"/>
    </source>
</evidence>
<dbReference type="InterPro" id="IPR011611">
    <property type="entry name" value="PfkB_dom"/>
</dbReference>
<dbReference type="Proteomes" id="UP001156694">
    <property type="component" value="Unassembled WGS sequence"/>
</dbReference>
<keyword evidence="3" id="KW-0547">Nucleotide-binding</keyword>